<evidence type="ECO:0000313" key="3">
    <source>
        <dbReference type="Proteomes" id="UP000295719"/>
    </source>
</evidence>
<reference evidence="2 3" key="1">
    <citation type="submission" date="2019-03" db="EMBL/GenBank/DDBJ databases">
        <title>Genomic Encyclopedia of Type Strains, Phase IV (KMG-IV): sequencing the most valuable type-strain genomes for metagenomic binning, comparative biology and taxonomic classification.</title>
        <authorList>
            <person name="Goeker M."/>
        </authorList>
    </citation>
    <scope>NUCLEOTIDE SEQUENCE [LARGE SCALE GENOMIC DNA]</scope>
    <source>
        <strain evidence="2 3">DSM 19580</strain>
    </source>
</reference>
<dbReference type="PROSITE" id="PS51257">
    <property type="entry name" value="PROKAR_LIPOPROTEIN"/>
    <property type="match status" value="1"/>
</dbReference>
<feature type="chain" id="PRO_5020970738" evidence="1">
    <location>
        <begin position="23"/>
        <end position="123"/>
    </location>
</feature>
<dbReference type="InterPro" id="IPR038483">
    <property type="entry name" value="YcfL-like_sf"/>
</dbReference>
<dbReference type="Pfam" id="PF07233">
    <property type="entry name" value="DUF1425"/>
    <property type="match status" value="1"/>
</dbReference>
<dbReference type="Gene3D" id="2.60.40.3230">
    <property type="match status" value="1"/>
</dbReference>
<protein>
    <submittedName>
        <fullName evidence="2">Uncharacterized protein YcfL</fullName>
    </submittedName>
</protein>
<accession>A0A4R3YZZ0</accession>
<dbReference type="CDD" id="cd09030">
    <property type="entry name" value="DUF1425"/>
    <property type="match status" value="1"/>
</dbReference>
<proteinExistence type="predicted"/>
<dbReference type="OrthoDB" id="5616034at2"/>
<keyword evidence="1" id="KW-0732">Signal</keyword>
<dbReference type="AlphaFoldDB" id="A0A4R3YZZ0"/>
<dbReference type="RefSeq" id="WP_131865008.1">
    <property type="nucleotide sequence ID" value="NZ_SMCR01000003.1"/>
</dbReference>
<name>A0A4R3YZZ0_9GAMM</name>
<dbReference type="InterPro" id="IPR010824">
    <property type="entry name" value="DUF1425"/>
</dbReference>
<organism evidence="2 3">
    <name type="scientific">Biostraticola tofi</name>
    <dbReference type="NCBI Taxonomy" id="466109"/>
    <lineage>
        <taxon>Bacteria</taxon>
        <taxon>Pseudomonadati</taxon>
        <taxon>Pseudomonadota</taxon>
        <taxon>Gammaproteobacteria</taxon>
        <taxon>Enterobacterales</taxon>
        <taxon>Bruguierivoracaceae</taxon>
        <taxon>Biostraticola</taxon>
    </lineage>
</organism>
<dbReference type="Proteomes" id="UP000295719">
    <property type="component" value="Unassembled WGS sequence"/>
</dbReference>
<evidence type="ECO:0000256" key="1">
    <source>
        <dbReference type="SAM" id="SignalP"/>
    </source>
</evidence>
<comment type="caution">
    <text evidence="2">The sequence shown here is derived from an EMBL/GenBank/DDBJ whole genome shotgun (WGS) entry which is preliminary data.</text>
</comment>
<gene>
    <name evidence="2" type="ORF">EDC52_103352</name>
</gene>
<sequence>MRIALPLLAALLVVTGCSSNKALIINDQQSLVMDSNVLTAGITASRPSLDTDKGRKQAWADISNGQNHAVTIHYRFYWYDEQGLDVLPYPETHTLVVPSDSSVRVQAVNGNLEARRVRLYLYL</sequence>
<keyword evidence="3" id="KW-1185">Reference proteome</keyword>
<dbReference type="EMBL" id="SMCR01000003">
    <property type="protein sequence ID" value="TCV98260.1"/>
    <property type="molecule type" value="Genomic_DNA"/>
</dbReference>
<evidence type="ECO:0000313" key="2">
    <source>
        <dbReference type="EMBL" id="TCV98260.1"/>
    </source>
</evidence>
<feature type="signal peptide" evidence="1">
    <location>
        <begin position="1"/>
        <end position="22"/>
    </location>
</feature>